<comment type="subcellular location">
    <subcellularLocation>
        <location evidence="1">Cell membrane</location>
        <topology evidence="1">Multi-pass membrane protein</topology>
    </subcellularLocation>
</comment>
<evidence type="ECO:0000313" key="9">
    <source>
        <dbReference type="Proteomes" id="UP001160142"/>
    </source>
</evidence>
<feature type="transmembrane region" description="Helical" evidence="6">
    <location>
        <begin position="12"/>
        <end position="32"/>
    </location>
</feature>
<dbReference type="Gene3D" id="1.20.1250.20">
    <property type="entry name" value="MFS general substrate transporter like domains"/>
    <property type="match status" value="1"/>
</dbReference>
<feature type="transmembrane region" description="Helical" evidence="6">
    <location>
        <begin position="298"/>
        <end position="320"/>
    </location>
</feature>
<dbReference type="SUPFAM" id="SSF103473">
    <property type="entry name" value="MFS general substrate transporter"/>
    <property type="match status" value="2"/>
</dbReference>
<keyword evidence="3 6" id="KW-0812">Transmembrane</keyword>
<feature type="transmembrane region" description="Helical" evidence="6">
    <location>
        <begin position="361"/>
        <end position="385"/>
    </location>
</feature>
<reference evidence="8 9" key="1">
    <citation type="submission" date="2023-04" db="EMBL/GenBank/DDBJ databases">
        <title>Genome Encyclopedia of Bacteria and Archaea VI: Functional Genomics of Type Strains.</title>
        <authorList>
            <person name="Whitman W."/>
        </authorList>
    </citation>
    <scope>NUCLEOTIDE SEQUENCE [LARGE SCALE GENOMIC DNA]</scope>
    <source>
        <strain evidence="8 9">SG_E_30_P1</strain>
    </source>
</reference>
<feature type="transmembrane region" description="Helical" evidence="6">
    <location>
        <begin position="332"/>
        <end position="349"/>
    </location>
</feature>
<sequence length="461" mass="48196">MVLTYRMTREQRLVLAIAVLASFVAFLDGSVINVALPAMSEELGGGLSIQQWIVDAYLITLGSLILLAGSLSDVFGRIVVLRAGLIGFALTSVAIALAPTGELVVVLRGLQGIAGALLVPSSLALILSAFRGPAQAKAIGSWTAWTSAAFLAGPFLGGVFVEFLNWRLVFAINVLPIAVTLWLLAVLKHRDERKPGVTVDIPGAILGIVGLGGPVFALIEQQNFGWGSPVIFLPMIVGLLSFAAFLWWQSRAKAPMLPLGLFRIRNFSVGNVSTAFVYAALSVSGFIIVIFLQQVAGFSPTAAAIAFIPVSIANVALSRFFGGLSARFGPRIFMTVGPILAGIGHLLFLSMGESVNYLTDVLPGVLVFSLGISMTVAPLTSAILADIPSEQAGIGSAVNNAVARVAGLIGIAMLGIIVVGTLDVPGFHRVLIVISALMFAGGIVSFLGIRNPARDTAQQPE</sequence>
<evidence type="ECO:0000313" key="8">
    <source>
        <dbReference type="EMBL" id="MDH6181177.1"/>
    </source>
</evidence>
<evidence type="ECO:0000256" key="5">
    <source>
        <dbReference type="ARBA" id="ARBA00023136"/>
    </source>
</evidence>
<dbReference type="InterPro" id="IPR036259">
    <property type="entry name" value="MFS_trans_sf"/>
</dbReference>
<feature type="transmembrane region" description="Helical" evidence="6">
    <location>
        <begin position="167"/>
        <end position="187"/>
    </location>
</feature>
<dbReference type="Pfam" id="PF07690">
    <property type="entry name" value="MFS_1"/>
    <property type="match status" value="1"/>
</dbReference>
<dbReference type="InterPro" id="IPR011701">
    <property type="entry name" value="MFS"/>
</dbReference>
<feature type="transmembrane region" description="Helical" evidence="6">
    <location>
        <begin position="397"/>
        <end position="420"/>
    </location>
</feature>
<feature type="transmembrane region" description="Helical" evidence="6">
    <location>
        <begin position="52"/>
        <end position="72"/>
    </location>
</feature>
<dbReference type="PROSITE" id="PS50850">
    <property type="entry name" value="MFS"/>
    <property type="match status" value="1"/>
</dbReference>
<feature type="transmembrane region" description="Helical" evidence="6">
    <location>
        <begin position="269"/>
        <end position="292"/>
    </location>
</feature>
<keyword evidence="2" id="KW-0813">Transport</keyword>
<feature type="domain" description="Major facilitator superfamily (MFS) profile" evidence="7">
    <location>
        <begin position="14"/>
        <end position="453"/>
    </location>
</feature>
<gene>
    <name evidence="8" type="ORF">M2152_001359</name>
</gene>
<feature type="transmembrane region" description="Helical" evidence="6">
    <location>
        <begin position="142"/>
        <end position="161"/>
    </location>
</feature>
<accession>A0ABT6KMD3</accession>
<evidence type="ECO:0000256" key="4">
    <source>
        <dbReference type="ARBA" id="ARBA00022989"/>
    </source>
</evidence>
<keyword evidence="5 6" id="KW-0472">Membrane</keyword>
<dbReference type="CDD" id="cd17321">
    <property type="entry name" value="MFS_MMR_MDR_like"/>
    <property type="match status" value="1"/>
</dbReference>
<evidence type="ECO:0000256" key="1">
    <source>
        <dbReference type="ARBA" id="ARBA00004651"/>
    </source>
</evidence>
<protein>
    <submittedName>
        <fullName evidence="8">EmrB/QacA subfamily drug resistance transporter</fullName>
    </submittedName>
</protein>
<feature type="transmembrane region" description="Helical" evidence="6">
    <location>
        <begin position="231"/>
        <end position="248"/>
    </location>
</feature>
<dbReference type="PANTHER" id="PTHR42718">
    <property type="entry name" value="MAJOR FACILITATOR SUPERFAMILY MULTIDRUG TRANSPORTER MFSC"/>
    <property type="match status" value="1"/>
</dbReference>
<evidence type="ECO:0000256" key="2">
    <source>
        <dbReference type="ARBA" id="ARBA00022448"/>
    </source>
</evidence>
<dbReference type="PANTHER" id="PTHR42718:SF9">
    <property type="entry name" value="MAJOR FACILITATOR SUPERFAMILY MULTIDRUG TRANSPORTER MFSC"/>
    <property type="match status" value="1"/>
</dbReference>
<evidence type="ECO:0000256" key="3">
    <source>
        <dbReference type="ARBA" id="ARBA00022692"/>
    </source>
</evidence>
<feature type="transmembrane region" description="Helical" evidence="6">
    <location>
        <begin position="426"/>
        <end position="449"/>
    </location>
</feature>
<dbReference type="EMBL" id="JARXVQ010000001">
    <property type="protein sequence ID" value="MDH6181177.1"/>
    <property type="molecule type" value="Genomic_DNA"/>
</dbReference>
<dbReference type="Proteomes" id="UP001160142">
    <property type="component" value="Unassembled WGS sequence"/>
</dbReference>
<keyword evidence="4 6" id="KW-1133">Transmembrane helix</keyword>
<comment type="caution">
    <text evidence="8">The sequence shown here is derived from an EMBL/GenBank/DDBJ whole genome shotgun (WGS) entry which is preliminary data.</text>
</comment>
<organism evidence="8 9">
    <name type="scientific">Antiquaquibacter oligotrophicus</name>
    <dbReference type="NCBI Taxonomy" id="2880260"/>
    <lineage>
        <taxon>Bacteria</taxon>
        <taxon>Bacillati</taxon>
        <taxon>Actinomycetota</taxon>
        <taxon>Actinomycetes</taxon>
        <taxon>Micrococcales</taxon>
        <taxon>Microbacteriaceae</taxon>
        <taxon>Antiquaquibacter</taxon>
    </lineage>
</organism>
<keyword evidence="9" id="KW-1185">Reference proteome</keyword>
<dbReference type="InterPro" id="IPR020846">
    <property type="entry name" value="MFS_dom"/>
</dbReference>
<feature type="transmembrane region" description="Helical" evidence="6">
    <location>
        <begin position="199"/>
        <end position="219"/>
    </location>
</feature>
<name>A0ABT6KMD3_9MICO</name>
<evidence type="ECO:0000256" key="6">
    <source>
        <dbReference type="SAM" id="Phobius"/>
    </source>
</evidence>
<feature type="transmembrane region" description="Helical" evidence="6">
    <location>
        <begin position="110"/>
        <end position="130"/>
    </location>
</feature>
<evidence type="ECO:0000259" key="7">
    <source>
        <dbReference type="PROSITE" id="PS50850"/>
    </source>
</evidence>
<feature type="transmembrane region" description="Helical" evidence="6">
    <location>
        <begin position="79"/>
        <end position="98"/>
    </location>
</feature>
<proteinExistence type="predicted"/>
<dbReference type="Gene3D" id="1.20.1720.10">
    <property type="entry name" value="Multidrug resistance protein D"/>
    <property type="match status" value="1"/>
</dbReference>